<gene>
    <name evidence="2" type="ORF">SAMN04515678_101351</name>
</gene>
<accession>A0A1I1T2D0</accession>
<evidence type="ECO:0008006" key="4">
    <source>
        <dbReference type="Google" id="ProtNLM"/>
    </source>
</evidence>
<protein>
    <recommendedName>
        <fullName evidence="4">DUF4260 family protein</fullName>
    </recommendedName>
</protein>
<keyword evidence="3" id="KW-1185">Reference proteome</keyword>
<keyword evidence="1" id="KW-0472">Membrane</keyword>
<evidence type="ECO:0000313" key="2">
    <source>
        <dbReference type="EMBL" id="SFD50363.1"/>
    </source>
</evidence>
<dbReference type="Pfam" id="PF14079">
    <property type="entry name" value="DUF4260"/>
    <property type="match status" value="1"/>
</dbReference>
<dbReference type="InterPro" id="IPR025356">
    <property type="entry name" value="DUF4260"/>
</dbReference>
<dbReference type="Proteomes" id="UP000325289">
    <property type="component" value="Unassembled WGS sequence"/>
</dbReference>
<evidence type="ECO:0000313" key="3">
    <source>
        <dbReference type="Proteomes" id="UP000325289"/>
    </source>
</evidence>
<evidence type="ECO:0000256" key="1">
    <source>
        <dbReference type="SAM" id="Phobius"/>
    </source>
</evidence>
<feature type="transmembrane region" description="Helical" evidence="1">
    <location>
        <begin position="86"/>
        <end position="112"/>
    </location>
</feature>
<keyword evidence="1" id="KW-1133">Transmembrane helix</keyword>
<name>A0A1I1T2D0_9RHOB</name>
<keyword evidence="1" id="KW-0812">Transmembrane</keyword>
<feature type="transmembrane region" description="Helical" evidence="1">
    <location>
        <begin position="47"/>
        <end position="66"/>
    </location>
</feature>
<organism evidence="2 3">
    <name type="scientific">Roseivivax sediminis</name>
    <dbReference type="NCBI Taxonomy" id="936889"/>
    <lineage>
        <taxon>Bacteria</taxon>
        <taxon>Pseudomonadati</taxon>
        <taxon>Pseudomonadota</taxon>
        <taxon>Alphaproteobacteria</taxon>
        <taxon>Rhodobacterales</taxon>
        <taxon>Roseobacteraceae</taxon>
        <taxon>Roseivivax</taxon>
    </lineage>
</organism>
<reference evidence="2 3" key="1">
    <citation type="submission" date="2016-10" db="EMBL/GenBank/DDBJ databases">
        <authorList>
            <person name="Varghese N."/>
            <person name="Submissions S."/>
        </authorList>
    </citation>
    <scope>NUCLEOTIDE SEQUENCE [LARGE SCALE GENOMIC DNA]</scope>
    <source>
        <strain evidence="3">YIM D21,KCTC 23444,ACCC 10710</strain>
    </source>
</reference>
<proteinExistence type="predicted"/>
<dbReference type="AlphaFoldDB" id="A0A1I1T2D0"/>
<sequence>MLLSRKSEVEQSDRGHATGEVQRLLRLEASAILAASTTVFFHFGGELWVFALLFLAPDLSLVGYALSRKVGAGFYNAAHSYAAHVLLAVAGVLTGLALLWQVALIFAAHAAFDRGLGYGLKYAAGFRHTHLGTIGKPVRGDC</sequence>
<dbReference type="EMBL" id="FOMS01000001">
    <property type="protein sequence ID" value="SFD50363.1"/>
    <property type="molecule type" value="Genomic_DNA"/>
</dbReference>